<evidence type="ECO:0000313" key="2">
    <source>
        <dbReference type="Proteomes" id="UP000245865"/>
    </source>
</evidence>
<proteinExistence type="predicted"/>
<dbReference type="Proteomes" id="UP000245865">
    <property type="component" value="Unassembled WGS sequence"/>
</dbReference>
<dbReference type="AlphaFoldDB" id="A0A316JDT9"/>
<dbReference type="EMBL" id="QGDB01000002">
    <property type="protein sequence ID" value="PWL18815.1"/>
    <property type="molecule type" value="Genomic_DNA"/>
</dbReference>
<organism evidence="1 2">
    <name type="scientific">Falsochrobactrum shanghaiense</name>
    <dbReference type="NCBI Taxonomy" id="2201899"/>
    <lineage>
        <taxon>Bacteria</taxon>
        <taxon>Pseudomonadati</taxon>
        <taxon>Pseudomonadota</taxon>
        <taxon>Alphaproteobacteria</taxon>
        <taxon>Hyphomicrobiales</taxon>
        <taxon>Brucellaceae</taxon>
        <taxon>Falsochrobactrum</taxon>
    </lineage>
</organism>
<name>A0A316JDT9_9HYPH</name>
<reference evidence="1 2" key="1">
    <citation type="submission" date="2018-05" db="EMBL/GenBank/DDBJ databases">
        <title>Comparative genomic sequence analysis between strain HN4 and CCM 8460T (Falsochrobactrum ovis) will provide more evidence to prove that HN4 is a new species of Falsochrobactrum.</title>
        <authorList>
            <person name="Lyu W."/>
            <person name="Sun L."/>
            <person name="Yao L."/>
        </authorList>
    </citation>
    <scope>NUCLEOTIDE SEQUENCE [LARGE SCALE GENOMIC DNA]</scope>
    <source>
        <strain evidence="1 2">HN4</strain>
    </source>
</reference>
<gene>
    <name evidence="1" type="ORF">DKP76_07055</name>
</gene>
<dbReference type="OrthoDB" id="8101458at2"/>
<keyword evidence="2" id="KW-1185">Reference proteome</keyword>
<evidence type="ECO:0000313" key="1">
    <source>
        <dbReference type="EMBL" id="PWL18815.1"/>
    </source>
</evidence>
<accession>A0A316JDT9</accession>
<protein>
    <submittedName>
        <fullName evidence="1">Uncharacterized protein</fullName>
    </submittedName>
</protein>
<sequence>MAIRPDWNIGTITLTASSANFTTTGALLETAAIEPGDAIITPSGAVLVISSITGQDSGTLMLPCPAGAAGTNMPLRIRFQPDGSRFQAAYKAAAYLLSGGNVDALAGLVGENGKLPIFTGPGTMDLIDEGDLGIQDPNGNLGELAGLTDVDNLTDLAGLALAARQILQTDANGALKTIALAVNKFLRTDANGDVSQGDITALGAALLGLTGTNGNIPVMTGTGAVASRPIVGTVSQSGGIPTGAIVESGSNANGQYVKWTNGTLICTRMVSYAGSGWKTSGPPFLFAHAFSAPPSIQLTSNPPDPGYAGIAEARYPGNNGFALVAPAITDTGTSAAFSMTAIGRWF</sequence>
<comment type="caution">
    <text evidence="1">The sequence shown here is derived from an EMBL/GenBank/DDBJ whole genome shotgun (WGS) entry which is preliminary data.</text>
</comment>
<dbReference type="RefSeq" id="WP_109705710.1">
    <property type="nucleotide sequence ID" value="NZ_QGDB01000002.1"/>
</dbReference>